<dbReference type="Proteomes" id="UP000800235">
    <property type="component" value="Unassembled WGS sequence"/>
</dbReference>
<dbReference type="Gene3D" id="1.20.58.320">
    <property type="entry name" value="TPR-like"/>
    <property type="match status" value="1"/>
</dbReference>
<dbReference type="SUPFAM" id="SSF48452">
    <property type="entry name" value="TPR-like"/>
    <property type="match status" value="1"/>
</dbReference>
<dbReference type="InterPro" id="IPR011990">
    <property type="entry name" value="TPR-like_helical_dom_sf"/>
</dbReference>
<dbReference type="EMBL" id="MU007031">
    <property type="protein sequence ID" value="KAF2431540.1"/>
    <property type="molecule type" value="Genomic_DNA"/>
</dbReference>
<dbReference type="Gene3D" id="1.25.40.10">
    <property type="entry name" value="Tetratricopeptide repeat domain"/>
    <property type="match status" value="1"/>
</dbReference>
<evidence type="ECO:0000313" key="2">
    <source>
        <dbReference type="Proteomes" id="UP000800235"/>
    </source>
</evidence>
<accession>A0A9P4TZC7</accession>
<keyword evidence="2" id="KW-1185">Reference proteome</keyword>
<dbReference type="InterPro" id="IPR010323">
    <property type="entry name" value="DUF924"/>
</dbReference>
<evidence type="ECO:0000313" key="1">
    <source>
        <dbReference type="EMBL" id="KAF2431540.1"/>
    </source>
</evidence>
<organism evidence="1 2">
    <name type="scientific">Tothia fuscella</name>
    <dbReference type="NCBI Taxonomy" id="1048955"/>
    <lineage>
        <taxon>Eukaryota</taxon>
        <taxon>Fungi</taxon>
        <taxon>Dikarya</taxon>
        <taxon>Ascomycota</taxon>
        <taxon>Pezizomycotina</taxon>
        <taxon>Dothideomycetes</taxon>
        <taxon>Pleosporomycetidae</taxon>
        <taxon>Venturiales</taxon>
        <taxon>Cylindrosympodiaceae</taxon>
        <taxon>Tothia</taxon>
    </lineage>
</organism>
<dbReference type="Pfam" id="PF06041">
    <property type="entry name" value="DUF924"/>
    <property type="match status" value="1"/>
</dbReference>
<gene>
    <name evidence="1" type="ORF">EJ08DRAFT_587211</name>
</gene>
<dbReference type="OrthoDB" id="414698at2759"/>
<reference evidence="1" key="1">
    <citation type="journal article" date="2020" name="Stud. Mycol.">
        <title>101 Dothideomycetes genomes: a test case for predicting lifestyles and emergence of pathogens.</title>
        <authorList>
            <person name="Haridas S."/>
            <person name="Albert R."/>
            <person name="Binder M."/>
            <person name="Bloem J."/>
            <person name="Labutti K."/>
            <person name="Salamov A."/>
            <person name="Andreopoulos B."/>
            <person name="Baker S."/>
            <person name="Barry K."/>
            <person name="Bills G."/>
            <person name="Bluhm B."/>
            <person name="Cannon C."/>
            <person name="Castanera R."/>
            <person name="Culley D."/>
            <person name="Daum C."/>
            <person name="Ezra D."/>
            <person name="Gonzalez J."/>
            <person name="Henrissat B."/>
            <person name="Kuo A."/>
            <person name="Liang C."/>
            <person name="Lipzen A."/>
            <person name="Lutzoni F."/>
            <person name="Magnuson J."/>
            <person name="Mondo S."/>
            <person name="Nolan M."/>
            <person name="Ohm R."/>
            <person name="Pangilinan J."/>
            <person name="Park H.-J."/>
            <person name="Ramirez L."/>
            <person name="Alfaro M."/>
            <person name="Sun H."/>
            <person name="Tritt A."/>
            <person name="Yoshinaga Y."/>
            <person name="Zwiers L.-H."/>
            <person name="Turgeon B."/>
            <person name="Goodwin S."/>
            <person name="Spatafora J."/>
            <person name="Crous P."/>
            <person name="Grigoriev I."/>
        </authorList>
    </citation>
    <scope>NUCLEOTIDE SEQUENCE</scope>
    <source>
        <strain evidence="1">CBS 130266</strain>
    </source>
</reference>
<sequence>MSLRNFTLNKSIWNATLYNRVREVWFTDLPTTIVAPRKQDLDRWFTAGAEEKNAFDKHCHGEFNSALESISPSNYSSEKLSKDDIIKPFLSEIQTSDDEKNSKTALSIIILLDQIPRNLFRTKDTLPLVYTHYDPIGLSLIKHILKTTPRLDHHPSFHGAPPYRQFFYMPLMHSEDVEDHKLFDKEMEKLKGECSGEEGRESVERVLNFEKMHRDIVDRFGRYPHRNSALGRVSTEEEVRFMREGGASFGVADK</sequence>
<protein>
    <submittedName>
        <fullName evidence="1">DUF924-domain-containing protein</fullName>
    </submittedName>
</protein>
<name>A0A9P4TZC7_9PEZI</name>
<proteinExistence type="predicted"/>
<dbReference type="AlphaFoldDB" id="A0A9P4TZC7"/>
<comment type="caution">
    <text evidence="1">The sequence shown here is derived from an EMBL/GenBank/DDBJ whole genome shotgun (WGS) entry which is preliminary data.</text>
</comment>